<protein>
    <submittedName>
        <fullName evidence="1">Uncharacterized protein</fullName>
    </submittedName>
</protein>
<sequence>MAESKWFYMACDHINAFRSRRVARQSSGDAFACSHQSSPQISARSARARNYYESLTRSDKSTNLSQPHELVPDIDVDQVGSWIHCTVYQSVISYES</sequence>
<evidence type="ECO:0000313" key="2">
    <source>
        <dbReference type="Proteomes" id="UP000299102"/>
    </source>
</evidence>
<dbReference type="Proteomes" id="UP000299102">
    <property type="component" value="Unassembled WGS sequence"/>
</dbReference>
<dbReference type="EMBL" id="BGZK01000597">
    <property type="protein sequence ID" value="GBP52221.1"/>
    <property type="molecule type" value="Genomic_DNA"/>
</dbReference>
<name>A0A4C1WLR7_EUMVA</name>
<reference evidence="1 2" key="1">
    <citation type="journal article" date="2019" name="Commun. Biol.">
        <title>The bagworm genome reveals a unique fibroin gene that provides high tensile strength.</title>
        <authorList>
            <person name="Kono N."/>
            <person name="Nakamura H."/>
            <person name="Ohtoshi R."/>
            <person name="Tomita M."/>
            <person name="Numata K."/>
            <person name="Arakawa K."/>
        </authorList>
    </citation>
    <scope>NUCLEOTIDE SEQUENCE [LARGE SCALE GENOMIC DNA]</scope>
</reference>
<proteinExistence type="predicted"/>
<keyword evidence="2" id="KW-1185">Reference proteome</keyword>
<comment type="caution">
    <text evidence="1">The sequence shown here is derived from an EMBL/GenBank/DDBJ whole genome shotgun (WGS) entry which is preliminary data.</text>
</comment>
<evidence type="ECO:0000313" key="1">
    <source>
        <dbReference type="EMBL" id="GBP52221.1"/>
    </source>
</evidence>
<gene>
    <name evidence="1" type="ORF">EVAR_87607_1</name>
</gene>
<dbReference type="AlphaFoldDB" id="A0A4C1WLR7"/>
<organism evidence="1 2">
    <name type="scientific">Eumeta variegata</name>
    <name type="common">Bagworm moth</name>
    <name type="synonym">Eumeta japonica</name>
    <dbReference type="NCBI Taxonomy" id="151549"/>
    <lineage>
        <taxon>Eukaryota</taxon>
        <taxon>Metazoa</taxon>
        <taxon>Ecdysozoa</taxon>
        <taxon>Arthropoda</taxon>
        <taxon>Hexapoda</taxon>
        <taxon>Insecta</taxon>
        <taxon>Pterygota</taxon>
        <taxon>Neoptera</taxon>
        <taxon>Endopterygota</taxon>
        <taxon>Lepidoptera</taxon>
        <taxon>Glossata</taxon>
        <taxon>Ditrysia</taxon>
        <taxon>Tineoidea</taxon>
        <taxon>Psychidae</taxon>
        <taxon>Oiketicinae</taxon>
        <taxon>Eumeta</taxon>
    </lineage>
</organism>
<accession>A0A4C1WLR7</accession>